<name>A0A1I7X892_HETBA</name>
<evidence type="ECO:0000259" key="1">
    <source>
        <dbReference type="SMART" id="SM00587"/>
    </source>
</evidence>
<dbReference type="Pfam" id="PF07914">
    <property type="entry name" value="DUF1679"/>
    <property type="match status" value="2"/>
</dbReference>
<keyword evidence="2" id="KW-1185">Reference proteome</keyword>
<dbReference type="WBParaSite" id="Hba_13640">
    <property type="protein sequence ID" value="Hba_13640"/>
    <property type="gene ID" value="Hba_13640"/>
</dbReference>
<dbReference type="PANTHER" id="PTHR23020">
    <property type="entry name" value="UNCHARACTERIZED NUCLEAR HORMONE RECEPTOR-RELATED"/>
    <property type="match status" value="1"/>
</dbReference>
<sequence length="244" mass="27741">MLHETGSGLLNSHITWNDLQDSLLKKYGENAKIGEKRSITPIGGGICHNAEVLFYQTAAGLKQKLPELPVLYCSELFTERNPVKAFQVMDFLEGVSLPPTANLSRDQIEQILRAMARMAVSFSAVSKDEQKMFTHQGLAGIYSKMCDWMIGFYNSLMAGFPDPRLQPLIQKFEQILPNIITANEIDQLNEKLNMKKIIVHGDLWSSNVMWKKNDITQLDKIIDFQVNTGYNQINQYIKKEQNTV</sequence>
<proteinExistence type="predicted"/>
<evidence type="ECO:0000313" key="3">
    <source>
        <dbReference type="WBParaSite" id="Hba_13640"/>
    </source>
</evidence>
<reference evidence="3" key="1">
    <citation type="submission" date="2016-11" db="UniProtKB">
        <authorList>
            <consortium name="WormBaseParasite"/>
        </authorList>
    </citation>
    <scope>IDENTIFICATION</scope>
</reference>
<accession>A0A1I7X892</accession>
<dbReference type="Gene3D" id="3.90.1200.10">
    <property type="match status" value="1"/>
</dbReference>
<dbReference type="InterPro" id="IPR011009">
    <property type="entry name" value="Kinase-like_dom_sf"/>
</dbReference>
<dbReference type="InterPro" id="IPR012877">
    <property type="entry name" value="Dhs-27"/>
</dbReference>
<dbReference type="SUPFAM" id="SSF56112">
    <property type="entry name" value="Protein kinase-like (PK-like)"/>
    <property type="match status" value="1"/>
</dbReference>
<dbReference type="AlphaFoldDB" id="A0A1I7X892"/>
<dbReference type="SMART" id="SM00587">
    <property type="entry name" value="CHK"/>
    <property type="match status" value="1"/>
</dbReference>
<feature type="domain" description="CHK kinase-like" evidence="1">
    <location>
        <begin position="86"/>
        <end position="239"/>
    </location>
</feature>
<dbReference type="PANTHER" id="PTHR23020:SF15">
    <property type="entry name" value="CHK KINASE-LIKE DOMAIN-CONTAINING PROTEIN"/>
    <property type="match status" value="1"/>
</dbReference>
<dbReference type="InterPro" id="IPR015897">
    <property type="entry name" value="CHK_kinase-like"/>
</dbReference>
<organism evidence="2 3">
    <name type="scientific">Heterorhabditis bacteriophora</name>
    <name type="common">Entomopathogenic nematode worm</name>
    <dbReference type="NCBI Taxonomy" id="37862"/>
    <lineage>
        <taxon>Eukaryota</taxon>
        <taxon>Metazoa</taxon>
        <taxon>Ecdysozoa</taxon>
        <taxon>Nematoda</taxon>
        <taxon>Chromadorea</taxon>
        <taxon>Rhabditida</taxon>
        <taxon>Rhabditina</taxon>
        <taxon>Rhabditomorpha</taxon>
        <taxon>Strongyloidea</taxon>
        <taxon>Heterorhabditidae</taxon>
        <taxon>Heterorhabditis</taxon>
    </lineage>
</organism>
<dbReference type="Proteomes" id="UP000095283">
    <property type="component" value="Unplaced"/>
</dbReference>
<evidence type="ECO:0000313" key="2">
    <source>
        <dbReference type="Proteomes" id="UP000095283"/>
    </source>
</evidence>
<protein>
    <submittedName>
        <fullName evidence="3">CHK domain-containing protein</fullName>
    </submittedName>
</protein>
<dbReference type="InterPro" id="IPR052961">
    <property type="entry name" value="Oxido-Kinase-like_Enzymes"/>
</dbReference>